<keyword evidence="6 7" id="KW-0472">Membrane</keyword>
<keyword evidence="5 7" id="KW-1133">Transmembrane helix</keyword>
<organism evidence="9">
    <name type="scientific">marine metagenome</name>
    <dbReference type="NCBI Taxonomy" id="408172"/>
    <lineage>
        <taxon>unclassified sequences</taxon>
        <taxon>metagenomes</taxon>
        <taxon>ecological metagenomes</taxon>
    </lineage>
</organism>
<evidence type="ECO:0000256" key="7">
    <source>
        <dbReference type="SAM" id="Phobius"/>
    </source>
</evidence>
<feature type="transmembrane region" description="Helical" evidence="7">
    <location>
        <begin position="73"/>
        <end position="94"/>
    </location>
</feature>
<evidence type="ECO:0000313" key="9">
    <source>
        <dbReference type="EMBL" id="SVD39816.1"/>
    </source>
</evidence>
<dbReference type="InterPro" id="IPR000515">
    <property type="entry name" value="MetI-like"/>
</dbReference>
<evidence type="ECO:0000256" key="4">
    <source>
        <dbReference type="ARBA" id="ARBA00022692"/>
    </source>
</evidence>
<evidence type="ECO:0000259" key="8">
    <source>
        <dbReference type="Pfam" id="PF00528"/>
    </source>
</evidence>
<dbReference type="PANTHER" id="PTHR30043">
    <property type="entry name" value="PHOSPHONATES TRANSPORT SYSTEM PERMEASE PROTEIN"/>
    <property type="match status" value="1"/>
</dbReference>
<proteinExistence type="predicted"/>
<evidence type="ECO:0000256" key="2">
    <source>
        <dbReference type="ARBA" id="ARBA00022448"/>
    </source>
</evidence>
<dbReference type="EMBL" id="UINC01148116">
    <property type="protein sequence ID" value="SVD39816.1"/>
    <property type="molecule type" value="Genomic_DNA"/>
</dbReference>
<feature type="transmembrane region" description="Helical" evidence="7">
    <location>
        <begin position="106"/>
        <end position="127"/>
    </location>
</feature>
<name>A0A382UZV5_9ZZZZ</name>
<sequence>YVAVSFALVSTEINLRWDNITRFLGHDILPWPMRREGFLDGTGEISFPAEQVWEWVVHLVRTEALPGMWNTVVLTQVVLAGSGLFALLLFGTICRHFVSRRRFRGLSHYVLIVLRTTPEYILAYVFLQLWGPSMLPAILAILLHNGAILSYLTGQNANLVRLRMDSSRKKMNRYFFEVLPRVYGQFLAFLFYRWEVMMRESAILGILGIYTIGFFIDSAIADDKVDKAVFLIFTTALLNMGIDSISQIIRRRLRVSAGAVFAHQQ</sequence>
<feature type="transmembrane region" description="Helical" evidence="7">
    <location>
        <begin position="133"/>
        <end position="153"/>
    </location>
</feature>
<evidence type="ECO:0000256" key="6">
    <source>
        <dbReference type="ARBA" id="ARBA00023136"/>
    </source>
</evidence>
<evidence type="ECO:0000256" key="3">
    <source>
        <dbReference type="ARBA" id="ARBA00022475"/>
    </source>
</evidence>
<gene>
    <name evidence="9" type="ORF">METZ01_LOCUS392670</name>
</gene>
<protein>
    <recommendedName>
        <fullName evidence="8">ABC transmembrane type-1 domain-containing protein</fullName>
    </recommendedName>
</protein>
<dbReference type="Pfam" id="PF00528">
    <property type="entry name" value="BPD_transp_1"/>
    <property type="match status" value="1"/>
</dbReference>
<accession>A0A382UZV5</accession>
<dbReference type="GO" id="GO:0005886">
    <property type="term" value="C:plasma membrane"/>
    <property type="evidence" value="ECO:0007669"/>
    <property type="project" value="UniProtKB-SubCell"/>
</dbReference>
<dbReference type="Gene3D" id="1.10.3720.10">
    <property type="entry name" value="MetI-like"/>
    <property type="match status" value="1"/>
</dbReference>
<dbReference type="PANTHER" id="PTHR30043:SF1">
    <property type="entry name" value="ABC TRANSPORT SYSTEM PERMEASE PROTEIN P69"/>
    <property type="match status" value="1"/>
</dbReference>
<feature type="transmembrane region" description="Helical" evidence="7">
    <location>
        <begin position="228"/>
        <end position="249"/>
    </location>
</feature>
<reference evidence="9" key="1">
    <citation type="submission" date="2018-05" db="EMBL/GenBank/DDBJ databases">
        <authorList>
            <person name="Lanie J.A."/>
            <person name="Ng W.-L."/>
            <person name="Kazmierczak K.M."/>
            <person name="Andrzejewski T.M."/>
            <person name="Davidsen T.M."/>
            <person name="Wayne K.J."/>
            <person name="Tettelin H."/>
            <person name="Glass J.I."/>
            <person name="Rusch D."/>
            <person name="Podicherti R."/>
            <person name="Tsui H.-C.T."/>
            <person name="Winkler M.E."/>
        </authorList>
    </citation>
    <scope>NUCLEOTIDE SEQUENCE</scope>
</reference>
<dbReference type="InterPro" id="IPR035906">
    <property type="entry name" value="MetI-like_sf"/>
</dbReference>
<evidence type="ECO:0000256" key="1">
    <source>
        <dbReference type="ARBA" id="ARBA00004651"/>
    </source>
</evidence>
<evidence type="ECO:0000256" key="5">
    <source>
        <dbReference type="ARBA" id="ARBA00022989"/>
    </source>
</evidence>
<dbReference type="SUPFAM" id="SSF161098">
    <property type="entry name" value="MetI-like"/>
    <property type="match status" value="1"/>
</dbReference>
<keyword evidence="3" id="KW-1003">Cell membrane</keyword>
<dbReference type="AlphaFoldDB" id="A0A382UZV5"/>
<comment type="subcellular location">
    <subcellularLocation>
        <location evidence="1">Cell membrane</location>
        <topology evidence="1">Multi-pass membrane protein</topology>
    </subcellularLocation>
</comment>
<dbReference type="GO" id="GO:0055085">
    <property type="term" value="P:transmembrane transport"/>
    <property type="evidence" value="ECO:0007669"/>
    <property type="project" value="InterPro"/>
</dbReference>
<feature type="transmembrane region" description="Helical" evidence="7">
    <location>
        <begin position="198"/>
        <end position="216"/>
    </location>
</feature>
<keyword evidence="2" id="KW-0813">Transport</keyword>
<keyword evidence="4 7" id="KW-0812">Transmembrane</keyword>
<feature type="domain" description="ABC transmembrane type-1" evidence="8">
    <location>
        <begin position="89"/>
        <end position="254"/>
    </location>
</feature>
<feature type="non-terminal residue" evidence="9">
    <location>
        <position position="1"/>
    </location>
</feature>